<feature type="domain" description="PIN" evidence="1">
    <location>
        <begin position="2"/>
        <end position="116"/>
    </location>
</feature>
<dbReference type="OrthoDB" id="9787727at2"/>
<dbReference type="InterPro" id="IPR029060">
    <property type="entry name" value="PIN-like_dom_sf"/>
</dbReference>
<evidence type="ECO:0000313" key="2">
    <source>
        <dbReference type="EMBL" id="PWQ94743.1"/>
    </source>
</evidence>
<evidence type="ECO:0000313" key="3">
    <source>
        <dbReference type="Proteomes" id="UP000245506"/>
    </source>
</evidence>
<keyword evidence="3" id="KW-1185">Reference proteome</keyword>
<evidence type="ECO:0000259" key="1">
    <source>
        <dbReference type="Pfam" id="PF13470"/>
    </source>
</evidence>
<proteinExistence type="predicted"/>
<dbReference type="EMBL" id="QGKL01000039">
    <property type="protein sequence ID" value="PWQ94743.1"/>
    <property type="molecule type" value="Genomic_DNA"/>
</dbReference>
<dbReference type="RefSeq" id="WP_109824443.1">
    <property type="nucleotide sequence ID" value="NZ_QGKL01000039.1"/>
</dbReference>
<comment type="caution">
    <text evidence="2">The sequence shown here is derived from an EMBL/GenBank/DDBJ whole genome shotgun (WGS) entry which is preliminary data.</text>
</comment>
<gene>
    <name evidence="2" type="ORF">DKT75_15775</name>
</gene>
<reference evidence="2 3" key="1">
    <citation type="submission" date="2018-05" db="EMBL/GenBank/DDBJ databases">
        <title>Leucothrix arctica sp. nov., isolated from Arctic seawater.</title>
        <authorList>
            <person name="Choi A."/>
            <person name="Baek K."/>
        </authorList>
    </citation>
    <scope>NUCLEOTIDE SEQUENCE [LARGE SCALE GENOMIC DNA]</scope>
    <source>
        <strain evidence="2 3">IMCC9719</strain>
    </source>
</reference>
<dbReference type="Pfam" id="PF13470">
    <property type="entry name" value="PIN_3"/>
    <property type="match status" value="1"/>
</dbReference>
<organism evidence="2 3">
    <name type="scientific">Leucothrix arctica</name>
    <dbReference type="NCBI Taxonomy" id="1481894"/>
    <lineage>
        <taxon>Bacteria</taxon>
        <taxon>Pseudomonadati</taxon>
        <taxon>Pseudomonadota</taxon>
        <taxon>Gammaproteobacteria</taxon>
        <taxon>Thiotrichales</taxon>
        <taxon>Thiotrichaceae</taxon>
        <taxon>Leucothrix</taxon>
    </lineage>
</organism>
<sequence length="138" mass="15427">MKVLIDTNVILDVLLNREPFVELSANIVSSVETKDIEGYLCATTVTTLDYLISKAKNRQQAKSEIKKLLHLFGISDVNARVLALAADSEFTDFEDAVLYYSGECTGVDCLVTRNVKDFKHATLPVYTPEELWGILLVR</sequence>
<protein>
    <submittedName>
        <fullName evidence="2">PIN domain nuclease</fullName>
    </submittedName>
</protein>
<dbReference type="Proteomes" id="UP000245506">
    <property type="component" value="Unassembled WGS sequence"/>
</dbReference>
<name>A0A317CBP7_9GAMM</name>
<dbReference type="Gene3D" id="3.40.50.1010">
    <property type="entry name" value="5'-nuclease"/>
    <property type="match status" value="1"/>
</dbReference>
<accession>A0A317CBP7</accession>
<dbReference type="InterPro" id="IPR002716">
    <property type="entry name" value="PIN_dom"/>
</dbReference>
<dbReference type="CDD" id="cd09854">
    <property type="entry name" value="PIN_VapC-like"/>
    <property type="match status" value="1"/>
</dbReference>
<dbReference type="SUPFAM" id="SSF88723">
    <property type="entry name" value="PIN domain-like"/>
    <property type="match status" value="1"/>
</dbReference>
<dbReference type="AlphaFoldDB" id="A0A317CBP7"/>